<proteinExistence type="predicted"/>
<evidence type="ECO:0000256" key="1">
    <source>
        <dbReference type="SAM" id="MobiDB-lite"/>
    </source>
</evidence>
<name>A0A7S0GPZ3_9EUKA</name>
<dbReference type="AlphaFoldDB" id="A0A7S0GPZ3"/>
<sequence>MIFLGCLSIYFTEDYWKLTQSPGAPQSRGWGRPSSRMVKRLEFSSNRGHHRCAGTRAGKKTSSVSMLRGGIREYMSVVKRVRRAMWGDVLNETSGWCVEICGESYKAGRKSNVFRTRVNPNGSYLTSLIEIEGSTSMLYWGGCNVCNGSNGSNAWVTDQAGLKLTINVESSDEILLALYVELGLWTSPSVLPLLNLTHLGTRKIVDQNGTRTTCEVLSLSLKNRPETRSFGKLFVNKDTGIPACCSIQGPSGLTTHWYRVWERTQGVFIPIMTTAVTERTGSEEVSSTILREFRLLSQETVNELGANPSTGLDIPGLKKLSLLPPSQTPSATEPEPKKPTNTSKPHLGVGIWNPDFAFSGEIGVDFGDPAEASRVQIPAEDTNSRYGYSLPAEFTTLGGIVLPVHIDGEYVGPFLLDTGCNGIVLSRKTAQRLKISKYSEVQQATFGKMTTTQLSIVKSLTCGPFSSINPFVGISDIHSLTTPQHSRILRAGILGYPLFSALDVEIFLPENIDLSTRPIVRIFKRTRGLSLPDVWKGRDVKWVKFAFCNMCPQIELREGDPSSALLLDLGANCEILTTKRRNSQRLKLPLYSDGTDSKTLFFGVEGNHMQATKLTSGETIKMGGNNFENVSVLMCSEEYFDFLADHLGGIIGVKFFKGKRILIDYHNCRVGIAELPQGLEFPQSARHESARSALENQILDLSLSRNSSSRNF</sequence>
<accession>A0A7S0GPZ3</accession>
<feature type="region of interest" description="Disordered" evidence="1">
    <location>
        <begin position="323"/>
        <end position="346"/>
    </location>
</feature>
<dbReference type="InterPro" id="IPR021109">
    <property type="entry name" value="Peptidase_aspartic_dom_sf"/>
</dbReference>
<dbReference type="Gene3D" id="2.40.70.10">
    <property type="entry name" value="Acid Proteases"/>
    <property type="match status" value="1"/>
</dbReference>
<dbReference type="Pfam" id="PF13650">
    <property type="entry name" value="Asp_protease_2"/>
    <property type="match status" value="1"/>
</dbReference>
<organism evidence="2">
    <name type="scientific">Amorphochlora amoebiformis</name>
    <dbReference type="NCBI Taxonomy" id="1561963"/>
    <lineage>
        <taxon>Eukaryota</taxon>
        <taxon>Sar</taxon>
        <taxon>Rhizaria</taxon>
        <taxon>Cercozoa</taxon>
        <taxon>Chlorarachniophyceae</taxon>
        <taxon>Amorphochlora</taxon>
    </lineage>
</organism>
<protein>
    <recommendedName>
        <fullName evidence="3">Peptidase A2 domain-containing protein</fullName>
    </recommendedName>
</protein>
<gene>
    <name evidence="2" type="ORF">LAMO00422_LOCUS870</name>
</gene>
<evidence type="ECO:0008006" key="3">
    <source>
        <dbReference type="Google" id="ProtNLM"/>
    </source>
</evidence>
<evidence type="ECO:0000313" key="2">
    <source>
        <dbReference type="EMBL" id="CAD8429697.1"/>
    </source>
</evidence>
<reference evidence="2" key="1">
    <citation type="submission" date="2021-01" db="EMBL/GenBank/DDBJ databases">
        <authorList>
            <person name="Corre E."/>
            <person name="Pelletier E."/>
            <person name="Niang G."/>
            <person name="Scheremetjew M."/>
            <person name="Finn R."/>
            <person name="Kale V."/>
            <person name="Holt S."/>
            <person name="Cochrane G."/>
            <person name="Meng A."/>
            <person name="Brown T."/>
            <person name="Cohen L."/>
        </authorList>
    </citation>
    <scope>NUCLEOTIDE SEQUENCE</scope>
    <source>
        <strain evidence="2">CCMP2058</strain>
    </source>
</reference>
<dbReference type="EMBL" id="HBEM01001188">
    <property type="protein sequence ID" value="CAD8429697.1"/>
    <property type="molecule type" value="Transcribed_RNA"/>
</dbReference>